<keyword evidence="1" id="KW-0472">Membrane</keyword>
<accession>A0A8S5TH91</accession>
<protein>
    <submittedName>
        <fullName evidence="2">Uncharacterized protein</fullName>
    </submittedName>
</protein>
<name>A0A8S5TH91_9CAUD</name>
<feature type="transmembrane region" description="Helical" evidence="1">
    <location>
        <begin position="9"/>
        <end position="28"/>
    </location>
</feature>
<keyword evidence="1" id="KW-0812">Transmembrane</keyword>
<organism evidence="2">
    <name type="scientific">Myoviridae sp. ctIty1</name>
    <dbReference type="NCBI Taxonomy" id="2827673"/>
    <lineage>
        <taxon>Viruses</taxon>
        <taxon>Duplodnaviria</taxon>
        <taxon>Heunggongvirae</taxon>
        <taxon>Uroviricota</taxon>
        <taxon>Caudoviricetes</taxon>
    </lineage>
</organism>
<evidence type="ECO:0000313" key="2">
    <source>
        <dbReference type="EMBL" id="DAF62411.1"/>
    </source>
</evidence>
<proteinExistence type="predicted"/>
<evidence type="ECO:0000256" key="1">
    <source>
        <dbReference type="SAM" id="Phobius"/>
    </source>
</evidence>
<sequence length="30" mass="3621">METKKDISSGLKCFIRYSYIIIIVYNYIVF</sequence>
<keyword evidence="1" id="KW-1133">Transmembrane helix</keyword>
<reference evidence="2" key="1">
    <citation type="journal article" date="2021" name="Proc. Natl. Acad. Sci. U.S.A.">
        <title>A Catalog of Tens of Thousands of Viruses from Human Metagenomes Reveals Hidden Associations with Chronic Diseases.</title>
        <authorList>
            <person name="Tisza M.J."/>
            <person name="Buck C.B."/>
        </authorList>
    </citation>
    <scope>NUCLEOTIDE SEQUENCE</scope>
    <source>
        <strain evidence="2">CtIty1</strain>
    </source>
</reference>
<dbReference type="EMBL" id="BK032823">
    <property type="protein sequence ID" value="DAF62411.1"/>
    <property type="molecule type" value="Genomic_DNA"/>
</dbReference>